<gene>
    <name evidence="1" type="ORF">L2E82_05481</name>
</gene>
<keyword evidence="2" id="KW-1185">Reference proteome</keyword>
<comment type="caution">
    <text evidence="1">The sequence shown here is derived from an EMBL/GenBank/DDBJ whole genome shotgun (WGS) entry which is preliminary data.</text>
</comment>
<protein>
    <submittedName>
        <fullName evidence="1">Uncharacterized protein</fullName>
    </submittedName>
</protein>
<accession>A0ACB9H9J7</accession>
<proteinExistence type="predicted"/>
<reference evidence="2" key="1">
    <citation type="journal article" date="2022" name="Mol. Ecol. Resour.">
        <title>The genomes of chicory, endive, great burdock and yacon provide insights into Asteraceae palaeo-polyploidization history and plant inulin production.</title>
        <authorList>
            <person name="Fan W."/>
            <person name="Wang S."/>
            <person name="Wang H."/>
            <person name="Wang A."/>
            <person name="Jiang F."/>
            <person name="Liu H."/>
            <person name="Zhao H."/>
            <person name="Xu D."/>
            <person name="Zhang Y."/>
        </authorList>
    </citation>
    <scope>NUCLEOTIDE SEQUENCE [LARGE SCALE GENOMIC DNA]</scope>
    <source>
        <strain evidence="2">cv. Punajuju</strain>
    </source>
</reference>
<name>A0ACB9H9J7_CICIN</name>
<sequence>MKAVVEDRIEAMGLREIASAGKPDGISIVSGLDRIMVDLFLLLIHKFRILEYDRISVIVCRRYYEGFHAISKIESDGLGLIAINFNNTPPPSILTTTTFHCVFDALQQATWRRQQQHRGGGFYDPVKAVGQGKDYKRSGGV</sequence>
<organism evidence="1 2">
    <name type="scientific">Cichorium intybus</name>
    <name type="common">Chicory</name>
    <dbReference type="NCBI Taxonomy" id="13427"/>
    <lineage>
        <taxon>Eukaryota</taxon>
        <taxon>Viridiplantae</taxon>
        <taxon>Streptophyta</taxon>
        <taxon>Embryophyta</taxon>
        <taxon>Tracheophyta</taxon>
        <taxon>Spermatophyta</taxon>
        <taxon>Magnoliopsida</taxon>
        <taxon>eudicotyledons</taxon>
        <taxon>Gunneridae</taxon>
        <taxon>Pentapetalae</taxon>
        <taxon>asterids</taxon>
        <taxon>campanulids</taxon>
        <taxon>Asterales</taxon>
        <taxon>Asteraceae</taxon>
        <taxon>Cichorioideae</taxon>
        <taxon>Cichorieae</taxon>
        <taxon>Cichoriinae</taxon>
        <taxon>Cichorium</taxon>
    </lineage>
</organism>
<reference evidence="1 2" key="2">
    <citation type="journal article" date="2022" name="Mol. Ecol. Resour.">
        <title>The genomes of chicory, endive, great burdock and yacon provide insights into Asteraceae paleo-polyploidization history and plant inulin production.</title>
        <authorList>
            <person name="Fan W."/>
            <person name="Wang S."/>
            <person name="Wang H."/>
            <person name="Wang A."/>
            <person name="Jiang F."/>
            <person name="Liu H."/>
            <person name="Zhao H."/>
            <person name="Xu D."/>
            <person name="Zhang Y."/>
        </authorList>
    </citation>
    <scope>NUCLEOTIDE SEQUENCE [LARGE SCALE GENOMIC DNA]</scope>
    <source>
        <strain evidence="2">cv. Punajuju</strain>
        <tissue evidence="1">Leaves</tissue>
    </source>
</reference>
<dbReference type="EMBL" id="CM042009">
    <property type="protein sequence ID" value="KAI3791622.1"/>
    <property type="molecule type" value="Genomic_DNA"/>
</dbReference>
<evidence type="ECO:0000313" key="1">
    <source>
        <dbReference type="EMBL" id="KAI3791622.1"/>
    </source>
</evidence>
<dbReference type="Proteomes" id="UP001055811">
    <property type="component" value="Linkage Group LG01"/>
</dbReference>
<evidence type="ECO:0000313" key="2">
    <source>
        <dbReference type="Proteomes" id="UP001055811"/>
    </source>
</evidence>